<dbReference type="Proteomes" id="UP001168877">
    <property type="component" value="Unassembled WGS sequence"/>
</dbReference>
<dbReference type="EMBL" id="JAUESC010000003">
    <property type="protein sequence ID" value="KAK0599432.1"/>
    <property type="molecule type" value="Genomic_DNA"/>
</dbReference>
<evidence type="ECO:0000256" key="3">
    <source>
        <dbReference type="ARBA" id="ARBA00007456"/>
    </source>
</evidence>
<feature type="binding site" evidence="11">
    <location>
        <position position="118"/>
    </location>
    <ligand>
        <name>oxalate</name>
        <dbReference type="ChEBI" id="CHEBI:30623"/>
    </ligand>
</feature>
<dbReference type="InterPro" id="IPR001929">
    <property type="entry name" value="Germin"/>
</dbReference>
<keyword evidence="7 14" id="KW-0732">Signal</keyword>
<name>A0AA39T011_ACESA</name>
<evidence type="ECO:0000256" key="8">
    <source>
        <dbReference type="ARBA" id="ARBA00023157"/>
    </source>
</evidence>
<dbReference type="PROSITE" id="PS00725">
    <property type="entry name" value="GERMIN"/>
    <property type="match status" value="1"/>
</dbReference>
<comment type="function">
    <text evidence="1">May play a role in plant defense. Probably has no oxalate oxidase activity even if the active site is conserved.</text>
</comment>
<sequence>MKSVHFLLACVLLALASSLASAYDPNPLQDYCVAINDTETAIFVNGKFCKDPTLATVDDFTYRGFNIRADTNNQLGRNATRLSVDTFPGVNTLGIILARVDFAPGGVNPPHFHPLASEILHVQDGTLYVGFADSNYTLFSTILYPGDLFAIPLGMVHFQVNIGKTDAVAYASFGSQAPGLVNVANAVFGTNPPIKPEPLARAFMLDVNVVKDLQEKFLSTDLAKKHVAACSTY</sequence>
<accession>A0AA39T011</accession>
<feature type="disulfide bond" evidence="13">
    <location>
        <begin position="32"/>
        <end position="49"/>
    </location>
</feature>
<keyword evidence="4 14" id="KW-0052">Apoplast</keyword>
<feature type="binding site" evidence="12">
    <location>
        <position position="157"/>
    </location>
    <ligand>
        <name>Mn(2+)</name>
        <dbReference type="ChEBI" id="CHEBI:29035"/>
    </ligand>
</feature>
<keyword evidence="17" id="KW-1185">Reference proteome</keyword>
<protein>
    <recommendedName>
        <fullName evidence="14">Germin-like protein</fullName>
    </recommendedName>
</protein>
<evidence type="ECO:0000256" key="2">
    <source>
        <dbReference type="ARBA" id="ARBA00004271"/>
    </source>
</evidence>
<evidence type="ECO:0000256" key="4">
    <source>
        <dbReference type="ARBA" id="ARBA00022523"/>
    </source>
</evidence>
<evidence type="ECO:0000256" key="5">
    <source>
        <dbReference type="ARBA" id="ARBA00022525"/>
    </source>
</evidence>
<gene>
    <name evidence="16" type="ORF">LWI29_005223</name>
</gene>
<evidence type="ECO:0000256" key="10">
    <source>
        <dbReference type="ARBA" id="ARBA00023211"/>
    </source>
</evidence>
<evidence type="ECO:0000256" key="14">
    <source>
        <dbReference type="RuleBase" id="RU366015"/>
    </source>
</evidence>
<dbReference type="InterPro" id="IPR011051">
    <property type="entry name" value="RmlC_Cupin_sf"/>
</dbReference>
<evidence type="ECO:0000256" key="1">
    <source>
        <dbReference type="ARBA" id="ARBA00003629"/>
    </source>
</evidence>
<dbReference type="CDD" id="cd02241">
    <property type="entry name" value="cupin_OxOx"/>
    <property type="match status" value="1"/>
</dbReference>
<feature type="binding site" evidence="11">
    <location>
        <position position="113"/>
    </location>
    <ligand>
        <name>oxalate</name>
        <dbReference type="ChEBI" id="CHEBI:30623"/>
    </ligand>
</feature>
<dbReference type="AlphaFoldDB" id="A0AA39T011"/>
<dbReference type="InterPro" id="IPR019780">
    <property type="entry name" value="Germin_Mn-BS"/>
</dbReference>
<comment type="similarity">
    <text evidence="3 14">Belongs to the germin family.</text>
</comment>
<comment type="caution">
    <text evidence="16">The sequence shown here is derived from an EMBL/GenBank/DDBJ whole genome shotgun (WGS) entry which is preliminary data.</text>
</comment>
<evidence type="ECO:0000256" key="9">
    <source>
        <dbReference type="ARBA" id="ARBA00023180"/>
    </source>
</evidence>
<dbReference type="GO" id="GO:0048046">
    <property type="term" value="C:apoplast"/>
    <property type="evidence" value="ECO:0007669"/>
    <property type="project" value="UniProtKB-SubCell"/>
</dbReference>
<dbReference type="SMART" id="SM00835">
    <property type="entry name" value="Cupin_1"/>
    <property type="match status" value="1"/>
</dbReference>
<evidence type="ECO:0000256" key="12">
    <source>
        <dbReference type="PIRSR" id="PIRSR601929-2"/>
    </source>
</evidence>
<feature type="binding site" evidence="12">
    <location>
        <position position="118"/>
    </location>
    <ligand>
        <name>Mn(2+)</name>
        <dbReference type="ChEBI" id="CHEBI:29035"/>
    </ligand>
</feature>
<organism evidence="16 17">
    <name type="scientific">Acer saccharum</name>
    <name type="common">Sugar maple</name>
    <dbReference type="NCBI Taxonomy" id="4024"/>
    <lineage>
        <taxon>Eukaryota</taxon>
        <taxon>Viridiplantae</taxon>
        <taxon>Streptophyta</taxon>
        <taxon>Embryophyta</taxon>
        <taxon>Tracheophyta</taxon>
        <taxon>Spermatophyta</taxon>
        <taxon>Magnoliopsida</taxon>
        <taxon>eudicotyledons</taxon>
        <taxon>Gunneridae</taxon>
        <taxon>Pentapetalae</taxon>
        <taxon>rosids</taxon>
        <taxon>malvids</taxon>
        <taxon>Sapindales</taxon>
        <taxon>Sapindaceae</taxon>
        <taxon>Hippocastanoideae</taxon>
        <taxon>Acereae</taxon>
        <taxon>Acer</taxon>
    </lineage>
</organism>
<evidence type="ECO:0000256" key="6">
    <source>
        <dbReference type="ARBA" id="ARBA00022723"/>
    </source>
</evidence>
<reference evidence="16" key="1">
    <citation type="journal article" date="2022" name="Plant J.">
        <title>Strategies of tolerance reflected in two North American maple genomes.</title>
        <authorList>
            <person name="McEvoy S.L."/>
            <person name="Sezen U.U."/>
            <person name="Trouern-Trend A."/>
            <person name="McMahon S.M."/>
            <person name="Schaberg P.G."/>
            <person name="Yang J."/>
            <person name="Wegrzyn J.L."/>
            <person name="Swenson N.G."/>
        </authorList>
    </citation>
    <scope>NUCLEOTIDE SEQUENCE</scope>
    <source>
        <strain evidence="16">NS2018</strain>
    </source>
</reference>
<feature type="chain" id="PRO_5041489343" description="Germin-like protein" evidence="14">
    <location>
        <begin position="23"/>
        <end position="233"/>
    </location>
</feature>
<evidence type="ECO:0000313" key="17">
    <source>
        <dbReference type="Proteomes" id="UP001168877"/>
    </source>
</evidence>
<keyword evidence="9" id="KW-0325">Glycoprotein</keyword>
<dbReference type="PRINTS" id="PR00325">
    <property type="entry name" value="GERMIN"/>
</dbReference>
<keyword evidence="6 11" id="KW-0479">Metal-binding</keyword>
<keyword evidence="10 11" id="KW-0464">Manganese</keyword>
<feature type="domain" description="Cupin type-1" evidence="15">
    <location>
        <begin position="65"/>
        <end position="211"/>
    </location>
</feature>
<reference evidence="16" key="2">
    <citation type="submission" date="2023-06" db="EMBL/GenBank/DDBJ databases">
        <authorList>
            <person name="Swenson N.G."/>
            <person name="Wegrzyn J.L."/>
            <person name="Mcevoy S.L."/>
        </authorList>
    </citation>
    <scope>NUCLEOTIDE SEQUENCE</scope>
    <source>
        <strain evidence="16">NS2018</strain>
        <tissue evidence="16">Leaf</tissue>
    </source>
</reference>
<comment type="subcellular location">
    <subcellularLocation>
        <location evidence="2 14">Secreted</location>
        <location evidence="2 14">Extracellular space</location>
        <location evidence="2 14">Apoplast</location>
    </subcellularLocation>
</comment>
<evidence type="ECO:0000256" key="7">
    <source>
        <dbReference type="ARBA" id="ARBA00022729"/>
    </source>
</evidence>
<dbReference type="Gene3D" id="2.60.120.10">
    <property type="entry name" value="Jelly Rolls"/>
    <property type="match status" value="1"/>
</dbReference>
<feature type="signal peptide" evidence="14">
    <location>
        <begin position="1"/>
        <end position="22"/>
    </location>
</feature>
<keyword evidence="8 13" id="KW-1015">Disulfide bond</keyword>
<dbReference type="PANTHER" id="PTHR31238">
    <property type="entry name" value="GERMIN-LIKE PROTEIN SUBFAMILY 3 MEMBER 3"/>
    <property type="match status" value="1"/>
</dbReference>
<evidence type="ECO:0000313" key="16">
    <source>
        <dbReference type="EMBL" id="KAK0599432.1"/>
    </source>
</evidence>
<evidence type="ECO:0000256" key="11">
    <source>
        <dbReference type="PIRSR" id="PIRSR601929-1"/>
    </source>
</evidence>
<dbReference type="FunFam" id="2.60.120.10:FF:000005">
    <property type="entry name" value="Germin-like protein subfamily 1 member 8"/>
    <property type="match status" value="1"/>
</dbReference>
<keyword evidence="5 14" id="KW-0964">Secreted</keyword>
<proteinExistence type="inferred from homology"/>
<feature type="binding site" evidence="11">
    <location>
        <position position="108"/>
    </location>
    <ligand>
        <name>oxalate</name>
        <dbReference type="ChEBI" id="CHEBI:30623"/>
    </ligand>
</feature>
<evidence type="ECO:0000256" key="13">
    <source>
        <dbReference type="PIRSR" id="PIRSR601929-3"/>
    </source>
</evidence>
<evidence type="ECO:0000259" key="15">
    <source>
        <dbReference type="SMART" id="SM00835"/>
    </source>
</evidence>
<dbReference type="SUPFAM" id="SSF51182">
    <property type="entry name" value="RmlC-like cupins"/>
    <property type="match status" value="1"/>
</dbReference>
<dbReference type="InterPro" id="IPR014710">
    <property type="entry name" value="RmlC-like_jellyroll"/>
</dbReference>
<feature type="binding site" evidence="12">
    <location>
        <position position="111"/>
    </location>
    <ligand>
        <name>Mn(2+)</name>
        <dbReference type="ChEBI" id="CHEBI:29035"/>
    </ligand>
</feature>
<dbReference type="Pfam" id="PF00190">
    <property type="entry name" value="Cupin_1"/>
    <property type="match status" value="1"/>
</dbReference>
<dbReference type="GO" id="GO:0030145">
    <property type="term" value="F:manganese ion binding"/>
    <property type="evidence" value="ECO:0007669"/>
    <property type="project" value="UniProtKB-UniRule"/>
</dbReference>
<dbReference type="InterPro" id="IPR006045">
    <property type="entry name" value="Cupin_1"/>
</dbReference>
<feature type="binding site" evidence="12">
    <location>
        <position position="113"/>
    </location>
    <ligand>
        <name>Mn(2+)</name>
        <dbReference type="ChEBI" id="CHEBI:29035"/>
    </ligand>
</feature>